<dbReference type="Proteomes" id="UP001293254">
    <property type="component" value="Unassembled WGS sequence"/>
</dbReference>
<reference evidence="1" key="2">
    <citation type="journal article" date="2024" name="Plant">
        <title>Genomic evolution and insights into agronomic trait innovations of Sesamum species.</title>
        <authorList>
            <person name="Miao H."/>
            <person name="Wang L."/>
            <person name="Qu L."/>
            <person name="Liu H."/>
            <person name="Sun Y."/>
            <person name="Le M."/>
            <person name="Wang Q."/>
            <person name="Wei S."/>
            <person name="Zheng Y."/>
            <person name="Lin W."/>
            <person name="Duan Y."/>
            <person name="Cao H."/>
            <person name="Xiong S."/>
            <person name="Wang X."/>
            <person name="Wei L."/>
            <person name="Li C."/>
            <person name="Ma Q."/>
            <person name="Ju M."/>
            <person name="Zhao R."/>
            <person name="Li G."/>
            <person name="Mu C."/>
            <person name="Tian Q."/>
            <person name="Mei H."/>
            <person name="Zhang T."/>
            <person name="Gao T."/>
            <person name="Zhang H."/>
        </authorList>
    </citation>
    <scope>NUCLEOTIDE SEQUENCE</scope>
    <source>
        <strain evidence="1">3651</strain>
    </source>
</reference>
<dbReference type="AlphaFoldDB" id="A0AAE1Y3U9"/>
<dbReference type="EMBL" id="JACGWO010000007">
    <property type="protein sequence ID" value="KAK4423150.1"/>
    <property type="molecule type" value="Genomic_DNA"/>
</dbReference>
<reference evidence="1" key="1">
    <citation type="submission" date="2020-06" db="EMBL/GenBank/DDBJ databases">
        <authorList>
            <person name="Li T."/>
            <person name="Hu X."/>
            <person name="Zhang T."/>
            <person name="Song X."/>
            <person name="Zhang H."/>
            <person name="Dai N."/>
            <person name="Sheng W."/>
            <person name="Hou X."/>
            <person name="Wei L."/>
        </authorList>
    </citation>
    <scope>NUCLEOTIDE SEQUENCE</scope>
    <source>
        <strain evidence="1">3651</strain>
        <tissue evidence="1">Leaf</tissue>
    </source>
</reference>
<proteinExistence type="predicted"/>
<evidence type="ECO:0000313" key="2">
    <source>
        <dbReference type="Proteomes" id="UP001293254"/>
    </source>
</evidence>
<accession>A0AAE1Y3U9</accession>
<gene>
    <name evidence="1" type="ORF">Salat_1897800</name>
</gene>
<evidence type="ECO:0000313" key="1">
    <source>
        <dbReference type="EMBL" id="KAK4423150.1"/>
    </source>
</evidence>
<organism evidence="1 2">
    <name type="scientific">Sesamum alatum</name>
    <dbReference type="NCBI Taxonomy" id="300844"/>
    <lineage>
        <taxon>Eukaryota</taxon>
        <taxon>Viridiplantae</taxon>
        <taxon>Streptophyta</taxon>
        <taxon>Embryophyta</taxon>
        <taxon>Tracheophyta</taxon>
        <taxon>Spermatophyta</taxon>
        <taxon>Magnoliopsida</taxon>
        <taxon>eudicotyledons</taxon>
        <taxon>Gunneridae</taxon>
        <taxon>Pentapetalae</taxon>
        <taxon>asterids</taxon>
        <taxon>lamiids</taxon>
        <taxon>Lamiales</taxon>
        <taxon>Pedaliaceae</taxon>
        <taxon>Sesamum</taxon>
    </lineage>
</organism>
<keyword evidence="2" id="KW-1185">Reference proteome</keyword>
<protein>
    <submittedName>
        <fullName evidence="1">Uncharacterized protein</fullName>
    </submittedName>
</protein>
<comment type="caution">
    <text evidence="1">The sequence shown here is derived from an EMBL/GenBank/DDBJ whole genome shotgun (WGS) entry which is preliminary data.</text>
</comment>
<sequence>MKRSNFGIYQGQIHKHLQRTTVSVELVLVNKGTVRGEYLPQQIAPACILDFDFAQFLTLPECVLELGDDESITLLNQLKAKWAQYFDVPYLDELPSSYHVSKVRVPSLKPILNRVATPYRVPPAIWPARRIVPLLLSSMERLVSQPGVHDNEPPHDLSLNPSCMGALLVLPNPNPNTSISASAYPQWRNSLRSLLSRKLCSRRSH</sequence>
<name>A0AAE1Y3U9_9LAMI</name>